<name>A0A653BSA1_CALMS</name>
<dbReference type="Proteomes" id="UP000410492">
    <property type="component" value="Unassembled WGS sequence"/>
</dbReference>
<accession>A0A653BSA1</accession>
<dbReference type="AlphaFoldDB" id="A0A653BSA1"/>
<evidence type="ECO:0000313" key="1">
    <source>
        <dbReference type="EMBL" id="VEN37866.1"/>
    </source>
</evidence>
<sequence length="82" mass="9261">GKVRQSATTSAAAAVGAFRPCIRERRGAAFERQRSPRPSHRCQICTTNLPIPPDTAKVARMMTVQLNVDMEWERYNARSIHH</sequence>
<dbReference type="EMBL" id="CAACVG010003852">
    <property type="protein sequence ID" value="VEN37866.1"/>
    <property type="molecule type" value="Genomic_DNA"/>
</dbReference>
<protein>
    <submittedName>
        <fullName evidence="1">Uncharacterized protein</fullName>
    </submittedName>
</protein>
<gene>
    <name evidence="1" type="ORF">CALMAC_LOCUS2959</name>
</gene>
<feature type="non-terminal residue" evidence="1">
    <location>
        <position position="1"/>
    </location>
</feature>
<proteinExistence type="predicted"/>
<dbReference type="OrthoDB" id="1928087at2759"/>
<organism evidence="1 2">
    <name type="scientific">Callosobruchus maculatus</name>
    <name type="common">Southern cowpea weevil</name>
    <name type="synonym">Pulse bruchid</name>
    <dbReference type="NCBI Taxonomy" id="64391"/>
    <lineage>
        <taxon>Eukaryota</taxon>
        <taxon>Metazoa</taxon>
        <taxon>Ecdysozoa</taxon>
        <taxon>Arthropoda</taxon>
        <taxon>Hexapoda</taxon>
        <taxon>Insecta</taxon>
        <taxon>Pterygota</taxon>
        <taxon>Neoptera</taxon>
        <taxon>Endopterygota</taxon>
        <taxon>Coleoptera</taxon>
        <taxon>Polyphaga</taxon>
        <taxon>Cucujiformia</taxon>
        <taxon>Chrysomeloidea</taxon>
        <taxon>Chrysomelidae</taxon>
        <taxon>Bruchinae</taxon>
        <taxon>Bruchini</taxon>
        <taxon>Callosobruchus</taxon>
    </lineage>
</organism>
<evidence type="ECO:0000313" key="2">
    <source>
        <dbReference type="Proteomes" id="UP000410492"/>
    </source>
</evidence>
<reference evidence="1 2" key="1">
    <citation type="submission" date="2019-01" db="EMBL/GenBank/DDBJ databases">
        <authorList>
            <person name="Sayadi A."/>
        </authorList>
    </citation>
    <scope>NUCLEOTIDE SEQUENCE [LARGE SCALE GENOMIC DNA]</scope>
</reference>
<keyword evidence="2" id="KW-1185">Reference proteome</keyword>